<evidence type="ECO:0000313" key="2">
    <source>
        <dbReference type="Proteomes" id="UP000309997"/>
    </source>
</evidence>
<keyword evidence="2" id="KW-1185">Reference proteome</keyword>
<protein>
    <submittedName>
        <fullName evidence="1">Uncharacterized protein</fullName>
    </submittedName>
</protein>
<accession>A0ACC4ALS3</accession>
<dbReference type="Proteomes" id="UP000309997">
    <property type="component" value="Unassembled WGS sequence"/>
</dbReference>
<organism evidence="1 2">
    <name type="scientific">Populus alba</name>
    <name type="common">White poplar</name>
    <dbReference type="NCBI Taxonomy" id="43335"/>
    <lineage>
        <taxon>Eukaryota</taxon>
        <taxon>Viridiplantae</taxon>
        <taxon>Streptophyta</taxon>
        <taxon>Embryophyta</taxon>
        <taxon>Tracheophyta</taxon>
        <taxon>Spermatophyta</taxon>
        <taxon>Magnoliopsida</taxon>
        <taxon>eudicotyledons</taxon>
        <taxon>Gunneridae</taxon>
        <taxon>Pentapetalae</taxon>
        <taxon>rosids</taxon>
        <taxon>fabids</taxon>
        <taxon>Malpighiales</taxon>
        <taxon>Salicaceae</taxon>
        <taxon>Saliceae</taxon>
        <taxon>Populus</taxon>
    </lineage>
</organism>
<name>A0ACC4ALS3_POPAL</name>
<proteinExistence type="predicted"/>
<reference evidence="1 2" key="1">
    <citation type="journal article" date="2024" name="Plant Biotechnol. J.">
        <title>Genome and CRISPR/Cas9 system of a widespread forest tree (Populus alba) in the world.</title>
        <authorList>
            <person name="Liu Y.J."/>
            <person name="Jiang P.F."/>
            <person name="Han X.M."/>
            <person name="Li X.Y."/>
            <person name="Wang H.M."/>
            <person name="Wang Y.J."/>
            <person name="Wang X.X."/>
            <person name="Zeng Q.Y."/>
        </authorList>
    </citation>
    <scope>NUCLEOTIDE SEQUENCE [LARGE SCALE GENOMIC DNA]</scope>
    <source>
        <strain evidence="2">cv. PAL-ZL1</strain>
    </source>
</reference>
<dbReference type="EMBL" id="RCHU02000018">
    <property type="protein sequence ID" value="KAL3566929.1"/>
    <property type="molecule type" value="Genomic_DNA"/>
</dbReference>
<gene>
    <name evidence="1" type="ORF">D5086_032344</name>
</gene>
<sequence length="126" mass="14055">MENFDQDSSLISSSGGISVANSYPLESICEDRVVTERKQNLLTDFFPTLRSGEWSDIGGRPYMEDTHICISDLAKKFGYSLLSEHAISFYGLSVPLWKNQSFWSSSSSGSNILGYRLLSLMRLTAP</sequence>
<evidence type="ECO:0000313" key="1">
    <source>
        <dbReference type="EMBL" id="KAL3566929.1"/>
    </source>
</evidence>
<comment type="caution">
    <text evidence="1">The sequence shown here is derived from an EMBL/GenBank/DDBJ whole genome shotgun (WGS) entry which is preliminary data.</text>
</comment>